<comment type="similarity">
    <text evidence="1">Belongs to the outer membrane factor (OMF) (TC 1.B.17) family.</text>
</comment>
<keyword evidence="2" id="KW-0732">Signal</keyword>
<dbReference type="Gene3D" id="1.20.1600.10">
    <property type="entry name" value="Outer membrane efflux proteins (OEP)"/>
    <property type="match status" value="1"/>
</dbReference>
<dbReference type="PANTHER" id="PTHR30203:SF24">
    <property type="entry name" value="BLR4935 PROTEIN"/>
    <property type="match status" value="1"/>
</dbReference>
<dbReference type="Pfam" id="PF02321">
    <property type="entry name" value="OEP"/>
    <property type="match status" value="1"/>
</dbReference>
<dbReference type="Proteomes" id="UP000256999">
    <property type="component" value="Unassembled WGS sequence"/>
</dbReference>
<dbReference type="InterPro" id="IPR003423">
    <property type="entry name" value="OMP_efflux"/>
</dbReference>
<evidence type="ECO:0000256" key="2">
    <source>
        <dbReference type="SAM" id="SignalP"/>
    </source>
</evidence>
<dbReference type="OrthoDB" id="9791261at2"/>
<comment type="caution">
    <text evidence="3">The sequence shown here is derived from an EMBL/GenBank/DDBJ whole genome shotgun (WGS) entry which is preliminary data.</text>
</comment>
<dbReference type="SUPFAM" id="SSF56954">
    <property type="entry name" value="Outer membrane efflux proteins (OEP)"/>
    <property type="match status" value="1"/>
</dbReference>
<protein>
    <submittedName>
        <fullName evidence="3">TolC family protein</fullName>
    </submittedName>
</protein>
<evidence type="ECO:0000313" key="4">
    <source>
        <dbReference type="Proteomes" id="UP000256999"/>
    </source>
</evidence>
<proteinExistence type="inferred from homology"/>
<evidence type="ECO:0000256" key="1">
    <source>
        <dbReference type="ARBA" id="ARBA00007613"/>
    </source>
</evidence>
<dbReference type="PANTHER" id="PTHR30203">
    <property type="entry name" value="OUTER MEMBRANE CATION EFFLUX PROTEIN"/>
    <property type="match status" value="1"/>
</dbReference>
<reference evidence="3 4" key="1">
    <citation type="submission" date="2018-08" db="EMBL/GenBank/DDBJ databases">
        <title>Thalassotalea euphylliae genome.</title>
        <authorList>
            <person name="Summers S."/>
            <person name="Rice S.A."/>
            <person name="Freckelton M.L."/>
            <person name="Nedved B.T."/>
            <person name="Hadfield M.G."/>
        </authorList>
    </citation>
    <scope>NUCLEOTIDE SEQUENCE [LARGE SCALE GENOMIC DNA]</scope>
    <source>
        <strain evidence="3 4">H2</strain>
    </source>
</reference>
<dbReference type="EMBL" id="QUOV01000001">
    <property type="protein sequence ID" value="REL35645.1"/>
    <property type="molecule type" value="Genomic_DNA"/>
</dbReference>
<feature type="chain" id="PRO_5017707844" evidence="2">
    <location>
        <begin position="43"/>
        <end position="438"/>
    </location>
</feature>
<dbReference type="GO" id="GO:0015562">
    <property type="term" value="F:efflux transmembrane transporter activity"/>
    <property type="evidence" value="ECO:0007669"/>
    <property type="project" value="InterPro"/>
</dbReference>
<gene>
    <name evidence="3" type="ORF">DXX92_09930</name>
</gene>
<evidence type="ECO:0000313" key="3">
    <source>
        <dbReference type="EMBL" id="REL35645.1"/>
    </source>
</evidence>
<sequence>MFCGKNLNLKPIVNRYLKGVGRVGLCCIALSVNLSVAATANAAEAMSLNKAIALSLKQHPELATFTYKTEAAQALVEQAGVGTPLAVNAMVEDAFGTGSYSGIKGLQTTLSISWLLEDDIIDSRVKLANSEVAAATIEREIKAIDIAAETASIFITILSQQEKLKLAKLAEQQAQAVVQQISKKVSAGKLFVVDELRAKAALSMFTLEVEDLTHEIAASKAQLAAQFSDSWSGENASGTDFDIVGNLADILSVKSLDSALAKLTSNPLLKRFLVEQDIAQSAIDLAITEQDPAWQITTGIRRNEVADDYSFTAGITVPFGTSHRNKGQIAALKAKQNQSRAESTALYQRISTQALLLTHKLKHNLHVIDSLTNQSIPYLQQASSKANEAYQLGSYRYTDLYAVQQELINAQSQLIDAYTNIQQFNIELERLTGTSVSR</sequence>
<dbReference type="InterPro" id="IPR010131">
    <property type="entry name" value="MdtP/NodT-like"/>
</dbReference>
<feature type="signal peptide" evidence="2">
    <location>
        <begin position="1"/>
        <end position="42"/>
    </location>
</feature>
<organism evidence="3 4">
    <name type="scientific">Thalassotalea euphylliae</name>
    <dbReference type="NCBI Taxonomy" id="1655234"/>
    <lineage>
        <taxon>Bacteria</taxon>
        <taxon>Pseudomonadati</taxon>
        <taxon>Pseudomonadota</taxon>
        <taxon>Gammaproteobacteria</taxon>
        <taxon>Alteromonadales</taxon>
        <taxon>Colwelliaceae</taxon>
        <taxon>Thalassotalea</taxon>
    </lineage>
</organism>
<name>A0A3E0UHJ7_9GAMM</name>
<accession>A0A3E0UHJ7</accession>
<dbReference type="AlphaFoldDB" id="A0A3E0UHJ7"/>